<evidence type="ECO:0000313" key="16">
    <source>
        <dbReference type="EMBL" id="SIN71041.1"/>
    </source>
</evidence>
<feature type="binding site" description="covalent" evidence="13">
    <location>
        <position position="75"/>
    </location>
    <ligand>
        <name>heme</name>
        <dbReference type="ChEBI" id="CHEBI:30413"/>
        <label>2</label>
    </ligand>
</feature>
<evidence type="ECO:0000256" key="12">
    <source>
        <dbReference type="PIRNR" id="PIRNR000013"/>
    </source>
</evidence>
<evidence type="ECO:0000256" key="10">
    <source>
        <dbReference type="ARBA" id="ARBA00023004"/>
    </source>
</evidence>
<feature type="binding site" description="axial binding residue" evidence="14">
    <location>
        <position position="51"/>
    </location>
    <ligand>
        <name>heme</name>
        <dbReference type="ChEBI" id="CHEBI:30413"/>
        <label>1</label>
    </ligand>
    <ligandPart>
        <name>Fe</name>
        <dbReference type="ChEBI" id="CHEBI:18248"/>
    </ligandPart>
</feature>
<keyword evidence="8 12" id="KW-0249">Electron transport</keyword>
<dbReference type="Proteomes" id="UP000184694">
    <property type="component" value="Unassembled WGS sequence"/>
</dbReference>
<dbReference type="Pfam" id="PF03264">
    <property type="entry name" value="Cytochrom_NNT"/>
    <property type="match status" value="1"/>
</dbReference>
<evidence type="ECO:0000256" key="2">
    <source>
        <dbReference type="ARBA" id="ARBA00007395"/>
    </source>
</evidence>
<dbReference type="GO" id="GO:0046872">
    <property type="term" value="F:metal ion binding"/>
    <property type="evidence" value="ECO:0007669"/>
    <property type="project" value="UniProtKB-KW"/>
</dbReference>
<accession>A0A1N6DJN4</accession>
<evidence type="ECO:0000256" key="5">
    <source>
        <dbReference type="ARBA" id="ARBA00022617"/>
    </source>
</evidence>
<feature type="domain" description="NapC/NirT cytochrome c N-terminal" evidence="15">
    <location>
        <begin position="13"/>
        <end position="172"/>
    </location>
</feature>
<dbReference type="PIRSF" id="PIRSF000013">
    <property type="entry name" value="4_hem_cytochrm_NapC"/>
    <property type="match status" value="1"/>
</dbReference>
<evidence type="ECO:0000256" key="1">
    <source>
        <dbReference type="ARBA" id="ARBA00004162"/>
    </source>
</evidence>
<feature type="binding site" description="axial binding residue" evidence="14">
    <location>
        <position position="170"/>
    </location>
    <ligand>
        <name>heme</name>
        <dbReference type="ChEBI" id="CHEBI:30413"/>
        <label>2</label>
    </ligand>
    <ligandPart>
        <name>Fe</name>
        <dbReference type="ChEBI" id="CHEBI:18248"/>
    </ligandPart>
</feature>
<dbReference type="STRING" id="1121457.SAMN02745161_0222"/>
<feature type="binding site" evidence="13">
    <location>
        <position position="99"/>
    </location>
    <ligand>
        <name>a menaquinol</name>
        <dbReference type="ChEBI" id="CHEBI:18151"/>
    </ligand>
</feature>
<dbReference type="InterPro" id="IPR036280">
    <property type="entry name" value="Multihaem_cyt_sf"/>
</dbReference>
<comment type="similarity">
    <text evidence="2">Belongs to the NapC/NirT/NrfH family.</text>
</comment>
<dbReference type="GO" id="GO:0019333">
    <property type="term" value="P:denitrification pathway"/>
    <property type="evidence" value="ECO:0007669"/>
    <property type="project" value="InterPro"/>
</dbReference>
<feature type="binding site" description="axial binding residue" evidence="14">
    <location>
        <position position="79"/>
    </location>
    <ligand>
        <name>heme</name>
        <dbReference type="ChEBI" id="CHEBI:30413"/>
        <label>2</label>
    </ligand>
    <ligandPart>
        <name>Fe</name>
        <dbReference type="ChEBI" id="CHEBI:18248"/>
    </ligandPart>
</feature>
<comment type="PTM">
    <text evidence="12">Binds 4 heme groups per subunit.</text>
</comment>
<dbReference type="GO" id="GO:0005886">
    <property type="term" value="C:plasma membrane"/>
    <property type="evidence" value="ECO:0007669"/>
    <property type="project" value="UniProtKB-SubCell"/>
</dbReference>
<feature type="binding site" description="covalent" evidence="13">
    <location>
        <position position="164"/>
    </location>
    <ligand>
        <name>heme</name>
        <dbReference type="ChEBI" id="CHEBI:30413"/>
        <label>4</label>
    </ligand>
</feature>
<protein>
    <recommendedName>
        <fullName evidence="12">Cytochrome c-type protein</fullName>
    </recommendedName>
</protein>
<comment type="subcellular location">
    <subcellularLocation>
        <location evidence="1">Cell membrane</location>
        <topology evidence="1">Single-pass membrane protein</topology>
    </subcellularLocation>
</comment>
<dbReference type="InterPro" id="IPR051174">
    <property type="entry name" value="Cytochrome_c-type_ET"/>
</dbReference>
<dbReference type="PANTHER" id="PTHR30333">
    <property type="entry name" value="CYTOCHROME C-TYPE PROTEIN"/>
    <property type="match status" value="1"/>
</dbReference>
<dbReference type="RefSeq" id="WP_074215127.1">
    <property type="nucleotide sequence ID" value="NZ_FSRG01000003.1"/>
</dbReference>
<feature type="binding site" description="axial binding residue" evidence="14">
    <location>
        <position position="99"/>
    </location>
    <ligand>
        <name>heme</name>
        <dbReference type="ChEBI" id="CHEBI:30413"/>
        <label>1</label>
    </ligand>
    <ligandPart>
        <name>Fe</name>
        <dbReference type="ChEBI" id="CHEBI:18248"/>
    </ligandPart>
</feature>
<dbReference type="OrthoDB" id="9782159at2"/>
<feature type="binding site" description="covalent" evidence="13">
    <location>
        <position position="161"/>
    </location>
    <ligand>
        <name>heme</name>
        <dbReference type="ChEBI" id="CHEBI:30413"/>
        <label>4</label>
    </ligand>
</feature>
<dbReference type="SUPFAM" id="SSF48695">
    <property type="entry name" value="Multiheme cytochromes"/>
    <property type="match status" value="1"/>
</dbReference>
<evidence type="ECO:0000256" key="7">
    <source>
        <dbReference type="ARBA" id="ARBA00022723"/>
    </source>
</evidence>
<dbReference type="AlphaFoldDB" id="A0A1N6DJN4"/>
<gene>
    <name evidence="16" type="ORF">SAMN02745161_0222</name>
</gene>
<organism evidence="16 17">
    <name type="scientific">Halodesulfovibrio marinisediminis DSM 17456</name>
    <dbReference type="NCBI Taxonomy" id="1121457"/>
    <lineage>
        <taxon>Bacteria</taxon>
        <taxon>Pseudomonadati</taxon>
        <taxon>Thermodesulfobacteriota</taxon>
        <taxon>Desulfovibrionia</taxon>
        <taxon>Desulfovibrionales</taxon>
        <taxon>Desulfovibrionaceae</taxon>
        <taxon>Halodesulfovibrio</taxon>
    </lineage>
</organism>
<dbReference type="InterPro" id="IPR038266">
    <property type="entry name" value="NapC/NirT_cytc_sf"/>
</dbReference>
<evidence type="ECO:0000313" key="17">
    <source>
        <dbReference type="Proteomes" id="UP000184694"/>
    </source>
</evidence>
<keyword evidence="3 12" id="KW-0813">Transport</keyword>
<name>A0A1N6DJN4_9BACT</name>
<evidence type="ECO:0000256" key="8">
    <source>
        <dbReference type="ARBA" id="ARBA00022982"/>
    </source>
</evidence>
<keyword evidence="9" id="KW-1133">Transmembrane helix</keyword>
<keyword evidence="4" id="KW-1003">Cell membrane</keyword>
<comment type="cofactor">
    <cofactor evidence="13">
        <name>heme</name>
        <dbReference type="ChEBI" id="CHEBI:30413"/>
    </cofactor>
    <text evidence="13">Binds 4 heme groups per subunit.</text>
</comment>
<evidence type="ECO:0000256" key="14">
    <source>
        <dbReference type="PIRSR" id="PIRSR000013-2"/>
    </source>
</evidence>
<feature type="binding site" description="covalent" evidence="13">
    <location>
        <position position="45"/>
    </location>
    <ligand>
        <name>heme</name>
        <dbReference type="ChEBI" id="CHEBI:30413"/>
        <label>1</label>
    </ligand>
</feature>
<feature type="binding site" description="covalent" evidence="13">
    <location>
        <position position="78"/>
    </location>
    <ligand>
        <name>heme</name>
        <dbReference type="ChEBI" id="CHEBI:30413"/>
        <label>2</label>
    </ligand>
</feature>
<dbReference type="InterPro" id="IPR024717">
    <property type="entry name" value="NapC/NirT/NrfH"/>
</dbReference>
<feature type="binding site" evidence="13">
    <location>
        <position position="92"/>
    </location>
    <ligand>
        <name>a menaquinol</name>
        <dbReference type="ChEBI" id="CHEBI:18151"/>
    </ligand>
</feature>
<keyword evidence="10 12" id="KW-0408">Iron</keyword>
<dbReference type="InterPro" id="IPR005126">
    <property type="entry name" value="NapC/NirT_cyt_c_N"/>
</dbReference>
<dbReference type="Gene3D" id="1.10.3820.10">
    <property type="entry name" value="Di-heme elbow motif domain"/>
    <property type="match status" value="1"/>
</dbReference>
<keyword evidence="7 12" id="KW-0479">Metal-binding</keyword>
<feature type="binding site" description="covalent" evidence="13">
    <location>
        <position position="48"/>
    </location>
    <ligand>
        <name>heme</name>
        <dbReference type="ChEBI" id="CHEBI:30413"/>
        <label>1</label>
    </ligand>
</feature>
<feature type="binding site" description="covalent" evidence="13">
    <location>
        <position position="129"/>
    </location>
    <ligand>
        <name>heme</name>
        <dbReference type="ChEBI" id="CHEBI:30413"/>
        <label>3</label>
    </ligand>
</feature>
<proteinExistence type="inferred from homology"/>
<keyword evidence="6" id="KW-0812">Transmembrane</keyword>
<evidence type="ECO:0000256" key="4">
    <source>
        <dbReference type="ARBA" id="ARBA00022475"/>
    </source>
</evidence>
<evidence type="ECO:0000256" key="3">
    <source>
        <dbReference type="ARBA" id="ARBA00022448"/>
    </source>
</evidence>
<evidence type="ECO:0000259" key="15">
    <source>
        <dbReference type="Pfam" id="PF03264"/>
    </source>
</evidence>
<feature type="binding site" description="covalent" evidence="13">
    <location>
        <position position="132"/>
    </location>
    <ligand>
        <name>heme</name>
        <dbReference type="ChEBI" id="CHEBI:30413"/>
        <label>3</label>
    </ligand>
</feature>
<evidence type="ECO:0000256" key="13">
    <source>
        <dbReference type="PIRSR" id="PIRSR000013-1"/>
    </source>
</evidence>
<feature type="binding site" description="axial binding residue" evidence="14">
    <location>
        <position position="165"/>
    </location>
    <ligand>
        <name>heme</name>
        <dbReference type="ChEBI" id="CHEBI:30413"/>
        <label>4</label>
    </ligand>
    <ligandPart>
        <name>Fe</name>
        <dbReference type="ChEBI" id="CHEBI:18248"/>
    </ligandPart>
</feature>
<evidence type="ECO:0000256" key="9">
    <source>
        <dbReference type="ARBA" id="ARBA00022989"/>
    </source>
</evidence>
<reference evidence="17" key="1">
    <citation type="submission" date="2016-11" db="EMBL/GenBank/DDBJ databases">
        <authorList>
            <person name="Varghese N."/>
            <person name="Submissions S."/>
        </authorList>
    </citation>
    <scope>NUCLEOTIDE SEQUENCE [LARGE SCALE GENOMIC DNA]</scope>
    <source>
        <strain evidence="17">DSM 17456</strain>
    </source>
</reference>
<feature type="binding site" description="axial binding residue" evidence="14">
    <location>
        <position position="133"/>
    </location>
    <ligand>
        <name>heme</name>
        <dbReference type="ChEBI" id="CHEBI:30413"/>
        <label>3</label>
    </ligand>
    <ligandPart>
        <name>Fe</name>
        <dbReference type="ChEBI" id="CHEBI:18248"/>
    </ligandPart>
</feature>
<evidence type="ECO:0000256" key="11">
    <source>
        <dbReference type="ARBA" id="ARBA00023136"/>
    </source>
</evidence>
<keyword evidence="5 12" id="KW-0349">Heme</keyword>
<keyword evidence="11" id="KW-0472">Membrane</keyword>
<dbReference type="GO" id="GO:0020037">
    <property type="term" value="F:heme binding"/>
    <property type="evidence" value="ECO:0007669"/>
    <property type="project" value="InterPro"/>
</dbReference>
<keyword evidence="17" id="KW-1185">Reference proteome</keyword>
<sequence>MPQSSDRKYRKKLLLVGGVSGVVLSVLLVLASGHMITLTNTDTFCITCHSMKPFRKAWLASAHGGNNPQGVVAQCVDCHLPHGTLVEYVSAKAYTGARDIIMNMIIDPYTYDWSERRKFREEYTYESSCKKCHANLLSPKMGLKAILAHREYLREENKLKCVKCHEHVGHKDMMFYVNQYFNRDS</sequence>
<dbReference type="EMBL" id="FSRG01000003">
    <property type="protein sequence ID" value="SIN71041.1"/>
    <property type="molecule type" value="Genomic_DNA"/>
</dbReference>
<evidence type="ECO:0000256" key="6">
    <source>
        <dbReference type="ARBA" id="ARBA00022692"/>
    </source>
</evidence>